<dbReference type="Proteomes" id="UP000411588">
    <property type="component" value="Unassembled WGS sequence"/>
</dbReference>
<organism evidence="1 2">
    <name type="scientific">Clostridioides difficile</name>
    <name type="common">Peptoclostridium difficile</name>
    <dbReference type="NCBI Taxonomy" id="1496"/>
    <lineage>
        <taxon>Bacteria</taxon>
        <taxon>Bacillati</taxon>
        <taxon>Bacillota</taxon>
        <taxon>Clostridia</taxon>
        <taxon>Peptostreptococcales</taxon>
        <taxon>Peptostreptococcaceae</taxon>
        <taxon>Clostridioides</taxon>
    </lineage>
</organism>
<evidence type="ECO:0000313" key="2">
    <source>
        <dbReference type="Proteomes" id="UP000411588"/>
    </source>
</evidence>
<dbReference type="RefSeq" id="WP_077700943.1">
    <property type="nucleotide sequence ID" value="NZ_CAACZS010000018.1"/>
</dbReference>
<sequence length="128" mass="15150">MSIKFERKNSIMDMEILGEKFEVDFSRDEIAIVLAEVSDNMTNIEKGLDIEEGTIKRATTEILEKLKEEARRGINIILNDDTACERMFKDNNSMALHEEVYDFLVTQYSKYKEKRFEKYTPNRAQRRK</sequence>
<proteinExistence type="predicted"/>
<protein>
    <recommendedName>
        <fullName evidence="3">Phage protein</fullName>
    </recommendedName>
</protein>
<reference evidence="1 2" key="1">
    <citation type="submission" date="2019-02" db="EMBL/GenBank/DDBJ databases">
        <authorList>
            <consortium name="Pathogen Informatics"/>
        </authorList>
    </citation>
    <scope>NUCLEOTIDE SEQUENCE [LARGE SCALE GENOMIC DNA]</scope>
    <source>
        <strain evidence="2">clo34</strain>
    </source>
</reference>
<comment type="caution">
    <text evidence="1">The sequence shown here is derived from an EMBL/GenBank/DDBJ whole genome shotgun (WGS) entry which is preliminary data.</text>
</comment>
<gene>
    <name evidence="1" type="ORF">SAMEA1402399_03923</name>
</gene>
<evidence type="ECO:0008006" key="3">
    <source>
        <dbReference type="Google" id="ProtNLM"/>
    </source>
</evidence>
<name>A0AB74QH03_CLODI</name>
<dbReference type="AlphaFoldDB" id="A0AB74QH03"/>
<dbReference type="EMBL" id="CAADAN010000022">
    <property type="protein sequence ID" value="VFD36274.1"/>
    <property type="molecule type" value="Genomic_DNA"/>
</dbReference>
<accession>A0AB74QH03</accession>
<evidence type="ECO:0000313" key="1">
    <source>
        <dbReference type="EMBL" id="VFD36274.1"/>
    </source>
</evidence>